<keyword evidence="5" id="KW-1185">Reference proteome</keyword>
<dbReference type="GO" id="GO:0008270">
    <property type="term" value="F:zinc ion binding"/>
    <property type="evidence" value="ECO:0007669"/>
    <property type="project" value="UniProtKB-KW"/>
</dbReference>
<keyword evidence="1" id="KW-0507">mRNA processing</keyword>
<keyword evidence="2" id="KW-0479">Metal-binding</keyword>
<feature type="domain" description="CCHC-type" evidence="3">
    <location>
        <begin position="346"/>
        <end position="361"/>
    </location>
</feature>
<dbReference type="Proteomes" id="UP000284842">
    <property type="component" value="Unassembled WGS sequence"/>
</dbReference>
<evidence type="ECO:0000259" key="3">
    <source>
        <dbReference type="PROSITE" id="PS50158"/>
    </source>
</evidence>
<protein>
    <recommendedName>
        <fullName evidence="3">CCHC-type domain-containing protein</fullName>
    </recommendedName>
</protein>
<organism evidence="4 5">
    <name type="scientific">Panaeolus cyanescens</name>
    <dbReference type="NCBI Taxonomy" id="181874"/>
    <lineage>
        <taxon>Eukaryota</taxon>
        <taxon>Fungi</taxon>
        <taxon>Dikarya</taxon>
        <taxon>Basidiomycota</taxon>
        <taxon>Agaricomycotina</taxon>
        <taxon>Agaricomycetes</taxon>
        <taxon>Agaricomycetidae</taxon>
        <taxon>Agaricales</taxon>
        <taxon>Agaricineae</taxon>
        <taxon>Galeropsidaceae</taxon>
        <taxon>Panaeolus</taxon>
    </lineage>
</organism>
<keyword evidence="2" id="KW-0862">Zinc</keyword>
<evidence type="ECO:0000256" key="1">
    <source>
        <dbReference type="ARBA" id="ARBA00022664"/>
    </source>
</evidence>
<dbReference type="AlphaFoldDB" id="A0A409WRX1"/>
<dbReference type="GO" id="GO:0006397">
    <property type="term" value="P:mRNA processing"/>
    <property type="evidence" value="ECO:0007669"/>
    <property type="project" value="UniProtKB-KW"/>
</dbReference>
<dbReference type="InterPro" id="IPR036875">
    <property type="entry name" value="Znf_CCHC_sf"/>
</dbReference>
<dbReference type="InParanoid" id="A0A409WRX1"/>
<dbReference type="Gene3D" id="4.10.60.10">
    <property type="entry name" value="Zinc finger, CCHC-type"/>
    <property type="match status" value="1"/>
</dbReference>
<dbReference type="OrthoDB" id="8026949at2759"/>
<dbReference type="PROSITE" id="PS50158">
    <property type="entry name" value="ZF_CCHC"/>
    <property type="match status" value="1"/>
</dbReference>
<name>A0A409WRX1_9AGAR</name>
<keyword evidence="2" id="KW-0863">Zinc-finger</keyword>
<reference evidence="4 5" key="1">
    <citation type="journal article" date="2018" name="Evol. Lett.">
        <title>Horizontal gene cluster transfer increased hallucinogenic mushroom diversity.</title>
        <authorList>
            <person name="Reynolds H.T."/>
            <person name="Vijayakumar V."/>
            <person name="Gluck-Thaler E."/>
            <person name="Korotkin H.B."/>
            <person name="Matheny P.B."/>
            <person name="Slot J.C."/>
        </authorList>
    </citation>
    <scope>NUCLEOTIDE SEQUENCE [LARGE SCALE GENOMIC DNA]</scope>
    <source>
        <strain evidence="4 5">2629</strain>
    </source>
</reference>
<gene>
    <name evidence="4" type="ORF">CVT24_012134</name>
</gene>
<dbReference type="SUPFAM" id="SSF57756">
    <property type="entry name" value="Retrovirus zinc finger-like domains"/>
    <property type="match status" value="1"/>
</dbReference>
<dbReference type="GO" id="GO:0003676">
    <property type="term" value="F:nucleic acid binding"/>
    <property type="evidence" value="ECO:0007669"/>
    <property type="project" value="InterPro"/>
</dbReference>
<dbReference type="InterPro" id="IPR001878">
    <property type="entry name" value="Znf_CCHC"/>
</dbReference>
<evidence type="ECO:0000313" key="5">
    <source>
        <dbReference type="Proteomes" id="UP000284842"/>
    </source>
</evidence>
<comment type="caution">
    <text evidence="4">The sequence shown here is derived from an EMBL/GenBank/DDBJ whole genome shotgun (WGS) entry which is preliminary data.</text>
</comment>
<dbReference type="EMBL" id="NHTK01005298">
    <property type="protein sequence ID" value="PPQ81252.1"/>
    <property type="molecule type" value="Genomic_DNA"/>
</dbReference>
<dbReference type="SMART" id="SM00343">
    <property type="entry name" value="ZnF_C2HC"/>
    <property type="match status" value="1"/>
</dbReference>
<dbReference type="Pfam" id="PF00098">
    <property type="entry name" value="zf-CCHC"/>
    <property type="match status" value="1"/>
</dbReference>
<sequence length="417" mass="46528">MDVDEHLAHKAHKERPTLQSLQSDIVPKIVETVRYNAKVVSATPSIRGIFSKGSTSQSSEESSEKKAAYSQTFIHLNGPEYEDYIAPTATRYFGGVSFGFVAQVPSTGNNTSAYQLELFDGKKNEAQLPIEKRQALASQRAEHRNRGITVQVQNESFKKRLADPVLFNITESLKTGDQLDCFLRLIKHAREGKLDNYKRFQEDTPVFEAPTSSYAVFKNEVIAIDPRIREHVAQSNREKESMARLGSRMGLNFAAFRSRSADARRPIPFAQRLNQQVTTTNAATSCSSGSSFVPALNAIANNRISRRPAVLPTPGAQPRAQHNASNLPRQRYFPGRPSVNAADATCFNCNQPGHFIRDCTQPRQPGQYIRNMMEHCEYGPVGVEYDVTEGGGFEDMVTWRSCRLLSLPRGDVCAPRK</sequence>
<evidence type="ECO:0000256" key="2">
    <source>
        <dbReference type="PROSITE-ProRule" id="PRU00047"/>
    </source>
</evidence>
<evidence type="ECO:0000313" key="4">
    <source>
        <dbReference type="EMBL" id="PPQ81252.1"/>
    </source>
</evidence>
<proteinExistence type="predicted"/>
<accession>A0A409WRX1</accession>